<evidence type="ECO:0000313" key="2">
    <source>
        <dbReference type="EMBL" id="XBQ22950.1"/>
    </source>
</evidence>
<proteinExistence type="predicted"/>
<feature type="transmembrane region" description="Helical" evidence="1">
    <location>
        <begin position="43"/>
        <end position="65"/>
    </location>
</feature>
<evidence type="ECO:0000256" key="1">
    <source>
        <dbReference type="SAM" id="Phobius"/>
    </source>
</evidence>
<keyword evidence="1" id="KW-0812">Transmembrane</keyword>
<dbReference type="InterPro" id="IPR021215">
    <property type="entry name" value="DUF2752"/>
</dbReference>
<accession>A0AAU7MXC5</accession>
<dbReference type="AlphaFoldDB" id="A0AAU7MXC5"/>
<keyword evidence="1" id="KW-1133">Transmembrane helix</keyword>
<keyword evidence="1" id="KW-0472">Membrane</keyword>
<sequence length="99" mass="11010">MSTITAFSLEDYMLPCLNKQLLGVDCPGCGLQRSAHLLLHGEFVAAFQMYPAIYTIIPLFALVISSKIFNLSVDHRWISGLGVVTVALILINYILKFLH</sequence>
<reference evidence="2" key="1">
    <citation type="submission" date="2024-05" db="EMBL/GenBank/DDBJ databases">
        <title>Draft Genome Sequences of Flagellimonas sp. MMG031 and Marinobacter sp. MMG032 Isolated from the dinoflagellate Symbiodinium pilosum.</title>
        <authorList>
            <person name="Shikuma N.J."/>
            <person name="Farrell M.V."/>
        </authorList>
    </citation>
    <scope>NUCLEOTIDE SEQUENCE</scope>
    <source>
        <strain evidence="2">MMG031</strain>
    </source>
</reference>
<organism evidence="2">
    <name type="scientific">Flagellimonas sp. MMG031</name>
    <dbReference type="NCBI Taxonomy" id="3158549"/>
    <lineage>
        <taxon>Bacteria</taxon>
        <taxon>Pseudomonadati</taxon>
        <taxon>Bacteroidota</taxon>
        <taxon>Flavobacteriia</taxon>
        <taxon>Flavobacteriales</taxon>
        <taxon>Flavobacteriaceae</taxon>
        <taxon>Flagellimonas</taxon>
    </lineage>
</organism>
<feature type="transmembrane region" description="Helical" evidence="1">
    <location>
        <begin position="77"/>
        <end position="95"/>
    </location>
</feature>
<dbReference type="RefSeq" id="WP_349351751.1">
    <property type="nucleotide sequence ID" value="NZ_CP157804.1"/>
</dbReference>
<dbReference type="EMBL" id="CP157804">
    <property type="protein sequence ID" value="XBQ22950.1"/>
    <property type="molecule type" value="Genomic_DNA"/>
</dbReference>
<dbReference type="Pfam" id="PF10825">
    <property type="entry name" value="DUF2752"/>
    <property type="match status" value="1"/>
</dbReference>
<name>A0AAU7MXC5_9FLAO</name>
<protein>
    <submittedName>
        <fullName evidence="2">DUF2752 domain-containing protein</fullName>
    </submittedName>
</protein>
<gene>
    <name evidence="2" type="ORF">ABNE31_15240</name>
</gene>
<dbReference type="KEGG" id="fld:ABNE31_15240"/>